<organism evidence="1 2">
    <name type="scientific">Eumeta variegata</name>
    <name type="common">Bagworm moth</name>
    <name type="synonym">Eumeta japonica</name>
    <dbReference type="NCBI Taxonomy" id="151549"/>
    <lineage>
        <taxon>Eukaryota</taxon>
        <taxon>Metazoa</taxon>
        <taxon>Ecdysozoa</taxon>
        <taxon>Arthropoda</taxon>
        <taxon>Hexapoda</taxon>
        <taxon>Insecta</taxon>
        <taxon>Pterygota</taxon>
        <taxon>Neoptera</taxon>
        <taxon>Endopterygota</taxon>
        <taxon>Lepidoptera</taxon>
        <taxon>Glossata</taxon>
        <taxon>Ditrysia</taxon>
        <taxon>Tineoidea</taxon>
        <taxon>Psychidae</taxon>
        <taxon>Oiketicinae</taxon>
        <taxon>Eumeta</taxon>
    </lineage>
</organism>
<proteinExistence type="predicted"/>
<dbReference type="EMBL" id="BGZK01005089">
    <property type="protein sequence ID" value="GBP12467.1"/>
    <property type="molecule type" value="Genomic_DNA"/>
</dbReference>
<dbReference type="Proteomes" id="UP000299102">
    <property type="component" value="Unassembled WGS sequence"/>
</dbReference>
<accession>A0A4C1TGC4</accession>
<dbReference type="AlphaFoldDB" id="A0A4C1TGC4"/>
<name>A0A4C1TGC4_EUMVA</name>
<protein>
    <submittedName>
        <fullName evidence="1">Uncharacterized protein</fullName>
    </submittedName>
</protein>
<comment type="caution">
    <text evidence="1">The sequence shown here is derived from an EMBL/GenBank/DDBJ whole genome shotgun (WGS) entry which is preliminary data.</text>
</comment>
<sequence>MFGNITAIGKPSEVKKLLEPNISLDTNLEELIQHPEAAIRPQKSTKGNKISSTLSIYWIRGTIFIWSDHSDSNRLAKSMLQQKKFQST</sequence>
<reference evidence="1 2" key="1">
    <citation type="journal article" date="2019" name="Commun. Biol.">
        <title>The bagworm genome reveals a unique fibroin gene that provides high tensile strength.</title>
        <authorList>
            <person name="Kono N."/>
            <person name="Nakamura H."/>
            <person name="Ohtoshi R."/>
            <person name="Tomita M."/>
            <person name="Numata K."/>
            <person name="Arakawa K."/>
        </authorList>
    </citation>
    <scope>NUCLEOTIDE SEQUENCE [LARGE SCALE GENOMIC DNA]</scope>
</reference>
<evidence type="ECO:0000313" key="2">
    <source>
        <dbReference type="Proteomes" id="UP000299102"/>
    </source>
</evidence>
<gene>
    <name evidence="1" type="ORF">EVAR_101196_1</name>
</gene>
<evidence type="ECO:0000313" key="1">
    <source>
        <dbReference type="EMBL" id="GBP12467.1"/>
    </source>
</evidence>
<keyword evidence="2" id="KW-1185">Reference proteome</keyword>